<gene>
    <name evidence="4" type="ORF">D3226_13405</name>
</gene>
<dbReference type="Gene3D" id="3.10.560.10">
    <property type="entry name" value="Outer membrane lipoprotein wza domain like"/>
    <property type="match status" value="1"/>
</dbReference>
<feature type="compositionally biased region" description="Low complexity" evidence="1">
    <location>
        <begin position="239"/>
        <end position="258"/>
    </location>
</feature>
<evidence type="ECO:0000313" key="4">
    <source>
        <dbReference type="EMBL" id="MBL3690939.1"/>
    </source>
</evidence>
<name>A0ABS1SSG5_9MICO</name>
<keyword evidence="5" id="KW-1185">Reference proteome</keyword>
<dbReference type="InterPro" id="IPR010994">
    <property type="entry name" value="RuvA_2-like"/>
</dbReference>
<feature type="region of interest" description="Disordered" evidence="1">
    <location>
        <begin position="1"/>
        <end position="22"/>
    </location>
</feature>
<dbReference type="InterPro" id="IPR003583">
    <property type="entry name" value="Hlx-hairpin-Hlx_DNA-bd_motif"/>
</dbReference>
<dbReference type="SMART" id="SM00278">
    <property type="entry name" value="HhH1"/>
    <property type="match status" value="2"/>
</dbReference>
<evidence type="ECO:0000256" key="1">
    <source>
        <dbReference type="SAM" id="MobiDB-lite"/>
    </source>
</evidence>
<dbReference type="SUPFAM" id="SSF47781">
    <property type="entry name" value="RuvA domain 2-like"/>
    <property type="match status" value="1"/>
</dbReference>
<keyword evidence="2" id="KW-1133">Transmembrane helix</keyword>
<sequence>MTQHPAPLQATGPPRRDRVATRAWSAERVLAELSERAPEYAPEEAPVTERAPDPAGHRGAERAAPESLRVAASHEDARPALRRDPTLPWRERVLRALRAPVWAGVTVFVIVVLVAVGVAAVRSGGAASPVSRVSPGAPGKQVANASPGETSAEGAQPHALPAAGDSPPSDAAGSGATLWIHVVGEVRDPGLVELAAAARVADAIAAAGGATAAAELAGVNLARTLQDGEQLRVPNAQEAAAAGPPGAADGIAPGTDGTARGEPGGGAAQPTAQFVSLSRASAAELETLPRIGPALAARILEWRESNGGFASVEQLLEVPGIGDKTLDGLREYVVP</sequence>
<dbReference type="InterPro" id="IPR019554">
    <property type="entry name" value="Soluble_ligand-bd"/>
</dbReference>
<evidence type="ECO:0000259" key="3">
    <source>
        <dbReference type="SMART" id="SM00278"/>
    </source>
</evidence>
<dbReference type="Pfam" id="PF10531">
    <property type="entry name" value="SLBB"/>
    <property type="match status" value="1"/>
</dbReference>
<comment type="caution">
    <text evidence="4">The sequence shown here is derived from an EMBL/GenBank/DDBJ whole genome shotgun (WGS) entry which is preliminary data.</text>
</comment>
<feature type="region of interest" description="Disordered" evidence="1">
    <location>
        <begin position="35"/>
        <end position="77"/>
    </location>
</feature>
<dbReference type="Gene3D" id="1.10.150.320">
    <property type="entry name" value="Photosystem II 12 kDa extrinsic protein"/>
    <property type="match status" value="1"/>
</dbReference>
<keyword evidence="2" id="KW-0472">Membrane</keyword>
<feature type="compositionally biased region" description="Basic and acidic residues" evidence="1">
    <location>
        <begin position="50"/>
        <end position="64"/>
    </location>
</feature>
<feature type="domain" description="Helix-hairpin-helix DNA-binding motif class 1" evidence="3">
    <location>
        <begin position="313"/>
        <end position="332"/>
    </location>
</feature>
<proteinExistence type="predicted"/>
<dbReference type="PANTHER" id="PTHR21180:SF32">
    <property type="entry name" value="ENDONUCLEASE_EXONUCLEASE_PHOSPHATASE FAMILY DOMAIN-CONTAINING PROTEIN 1"/>
    <property type="match status" value="1"/>
</dbReference>
<dbReference type="Pfam" id="PF12836">
    <property type="entry name" value="HHH_3"/>
    <property type="match status" value="1"/>
</dbReference>
<dbReference type="Proteomes" id="UP001646141">
    <property type="component" value="Unassembled WGS sequence"/>
</dbReference>
<feature type="region of interest" description="Disordered" evidence="1">
    <location>
        <begin position="237"/>
        <end position="270"/>
    </location>
</feature>
<dbReference type="PANTHER" id="PTHR21180">
    <property type="entry name" value="ENDONUCLEASE/EXONUCLEASE/PHOSPHATASE FAMILY DOMAIN-CONTAINING PROTEIN 1"/>
    <property type="match status" value="1"/>
</dbReference>
<dbReference type="InterPro" id="IPR051675">
    <property type="entry name" value="Endo/Exo/Phosphatase_dom_1"/>
</dbReference>
<evidence type="ECO:0000313" key="5">
    <source>
        <dbReference type="Proteomes" id="UP001646141"/>
    </source>
</evidence>
<dbReference type="RefSeq" id="WP_202383112.1">
    <property type="nucleotide sequence ID" value="NZ_BAAAMA010000009.1"/>
</dbReference>
<feature type="region of interest" description="Disordered" evidence="1">
    <location>
        <begin position="126"/>
        <end position="172"/>
    </location>
</feature>
<feature type="domain" description="Helix-hairpin-helix DNA-binding motif class 1" evidence="3">
    <location>
        <begin position="283"/>
        <end position="302"/>
    </location>
</feature>
<keyword evidence="2" id="KW-0812">Transmembrane</keyword>
<evidence type="ECO:0000256" key="2">
    <source>
        <dbReference type="SAM" id="Phobius"/>
    </source>
</evidence>
<feature type="compositionally biased region" description="Low complexity" evidence="1">
    <location>
        <begin position="161"/>
        <end position="172"/>
    </location>
</feature>
<dbReference type="EMBL" id="QYAD01000005">
    <property type="protein sequence ID" value="MBL3690939.1"/>
    <property type="molecule type" value="Genomic_DNA"/>
</dbReference>
<protein>
    <submittedName>
        <fullName evidence="4">Helix-hairpin-helix domain-containing protein</fullName>
    </submittedName>
</protein>
<feature type="transmembrane region" description="Helical" evidence="2">
    <location>
        <begin position="99"/>
        <end position="121"/>
    </location>
</feature>
<reference evidence="4 5" key="1">
    <citation type="submission" date="2018-09" db="EMBL/GenBank/DDBJ databases">
        <title>Comparative genomics of Leucobacter spp.</title>
        <authorList>
            <person name="Reis A.C."/>
            <person name="Kolvenbach B.A."/>
            <person name="Corvini P.F.X."/>
            <person name="Nunes O.C."/>
        </authorList>
    </citation>
    <scope>NUCLEOTIDE SEQUENCE [LARGE SCALE GENOMIC DNA]</scope>
    <source>
        <strain evidence="4 5">L-1</strain>
    </source>
</reference>
<accession>A0ABS1SSG5</accession>
<organism evidence="4 5">
    <name type="scientific">Leucobacter chromiireducens subsp. chromiireducens</name>
    <dbReference type="NCBI Taxonomy" id="660067"/>
    <lineage>
        <taxon>Bacteria</taxon>
        <taxon>Bacillati</taxon>
        <taxon>Actinomycetota</taxon>
        <taxon>Actinomycetes</taxon>
        <taxon>Micrococcales</taxon>
        <taxon>Microbacteriaceae</taxon>
        <taxon>Leucobacter</taxon>
    </lineage>
</organism>